<dbReference type="Pfam" id="PF12519">
    <property type="entry name" value="MDM10"/>
    <property type="match status" value="1"/>
</dbReference>
<dbReference type="GO" id="GO:0045040">
    <property type="term" value="P:protein insertion into mitochondrial outer membrane"/>
    <property type="evidence" value="ECO:0007669"/>
    <property type="project" value="TreeGrafter"/>
</dbReference>
<evidence type="ECO:0000256" key="2">
    <source>
        <dbReference type="ARBA" id="ARBA00022692"/>
    </source>
</evidence>
<dbReference type="GO" id="GO:0070096">
    <property type="term" value="P:mitochondrial outer membrane translocase complex assembly"/>
    <property type="evidence" value="ECO:0007669"/>
    <property type="project" value="TreeGrafter"/>
</dbReference>
<dbReference type="GO" id="GO:0015914">
    <property type="term" value="P:phospholipid transport"/>
    <property type="evidence" value="ECO:0007669"/>
    <property type="project" value="TreeGrafter"/>
</dbReference>
<dbReference type="STRING" id="61424.A0A2T9Z4T0"/>
<keyword evidence="7" id="KW-1185">Reference proteome</keyword>
<gene>
    <name evidence="6" type="ORF">BB559_000566</name>
</gene>
<reference evidence="6 7" key="1">
    <citation type="journal article" date="2018" name="MBio">
        <title>Comparative Genomics Reveals the Core Gene Toolbox for the Fungus-Insect Symbiosis.</title>
        <authorList>
            <person name="Wang Y."/>
            <person name="Stata M."/>
            <person name="Wang W."/>
            <person name="Stajich J.E."/>
            <person name="White M.M."/>
            <person name="Moncalvo J.M."/>
        </authorList>
    </citation>
    <scope>NUCLEOTIDE SEQUENCE [LARGE SCALE GENOMIC DNA]</scope>
    <source>
        <strain evidence="6 7">AUS-77-4</strain>
    </source>
</reference>
<accession>A0A2T9Z4T0</accession>
<evidence type="ECO:0000313" key="7">
    <source>
        <dbReference type="Proteomes" id="UP000245699"/>
    </source>
</evidence>
<keyword evidence="5" id="KW-0472">Membrane</keyword>
<keyword evidence="2" id="KW-0812">Transmembrane</keyword>
<evidence type="ECO:0000313" key="6">
    <source>
        <dbReference type="EMBL" id="PVU99608.1"/>
    </source>
</evidence>
<dbReference type="Proteomes" id="UP000245699">
    <property type="component" value="Unassembled WGS sequence"/>
</dbReference>
<dbReference type="AlphaFoldDB" id="A0A2T9Z4T0"/>
<keyword evidence="4" id="KW-0496">Mitochondrion</keyword>
<evidence type="ECO:0000256" key="3">
    <source>
        <dbReference type="ARBA" id="ARBA00022787"/>
    </source>
</evidence>
<organism evidence="6 7">
    <name type="scientific">Furculomyces boomerangus</name>
    <dbReference type="NCBI Taxonomy" id="61424"/>
    <lineage>
        <taxon>Eukaryota</taxon>
        <taxon>Fungi</taxon>
        <taxon>Fungi incertae sedis</taxon>
        <taxon>Zoopagomycota</taxon>
        <taxon>Kickxellomycotina</taxon>
        <taxon>Harpellomycetes</taxon>
        <taxon>Harpellales</taxon>
        <taxon>Harpellaceae</taxon>
        <taxon>Furculomyces</taxon>
    </lineage>
</organism>
<comment type="caution">
    <text evidence="6">The sequence shown here is derived from an EMBL/GenBank/DDBJ whole genome shotgun (WGS) entry which is preliminary data.</text>
</comment>
<evidence type="ECO:0000256" key="1">
    <source>
        <dbReference type="ARBA" id="ARBA00022452"/>
    </source>
</evidence>
<dbReference type="PANTHER" id="PTHR28035">
    <property type="entry name" value="MITOCHONDRIAL DISTRIBUTION AND MORPHOLOGY PROTEIN 10"/>
    <property type="match status" value="1"/>
</dbReference>
<evidence type="ECO:0000256" key="5">
    <source>
        <dbReference type="ARBA" id="ARBA00023136"/>
    </source>
</evidence>
<dbReference type="OrthoDB" id="2103793at2759"/>
<dbReference type="EMBL" id="MBFT01000027">
    <property type="protein sequence ID" value="PVU99608.1"/>
    <property type="molecule type" value="Genomic_DNA"/>
</dbReference>
<evidence type="ECO:0000256" key="4">
    <source>
        <dbReference type="ARBA" id="ARBA00023128"/>
    </source>
</evidence>
<dbReference type="InterPro" id="IPR027539">
    <property type="entry name" value="Mdm10"/>
</dbReference>
<name>A0A2T9Z4T0_9FUNG</name>
<dbReference type="GO" id="GO:0032865">
    <property type="term" value="C:ERMES complex"/>
    <property type="evidence" value="ECO:0007669"/>
    <property type="project" value="InterPro"/>
</dbReference>
<evidence type="ECO:0008006" key="8">
    <source>
        <dbReference type="Google" id="ProtNLM"/>
    </source>
</evidence>
<protein>
    <recommendedName>
        <fullName evidence="8">Mitochondrial distribution and morphology protein 10</fullName>
    </recommendedName>
</protein>
<dbReference type="GO" id="GO:0051654">
    <property type="term" value="P:establishment of mitochondrion localization"/>
    <property type="evidence" value="ECO:0007669"/>
    <property type="project" value="TreeGrafter"/>
</dbReference>
<keyword evidence="3" id="KW-1000">Mitochondrion outer membrane</keyword>
<sequence length="471" mass="53262">MLSFPDLIPVSELQFYKKLGWNPLKQYSEFIKATKDVLDFNINTGISISANKMNLENFKAEYLIGLNPKLSCSMGYMASTIKIPSLETSDFNFNIVNSAKPNTTNPDQLESSLILKNIRRRIWSQKSDINIKQFISSSESMSKIENKPEYLLYAQAYPSERAITGTMIKQYGKNSQMKLSWMSIADEKRTFNVVGHYSVVRDRWNTDFSFGSVGQMYGTSGVYNFPKMKNSPGSNFCFGYELYYGGKEGIGGLSIGLKKQVFPIDSKTKFSEQAILLNPVLGHISTNYCQQINRNLVVATKYNYNFYSRLSQLAFGFEFLSPEKRISTSTGILNYILKFSFQTIEDSLDQIGSAKLVFEKQFLNFVASVGMSFCFDQQTSSNETVFVESSNIVSSPKSSVTSISRYENTGQIGNPSYENPNLSSSTLNSFPISLQNDLILSKPQFGSQGWKPTIFSFPRLDKFEIKIQMFI</sequence>
<dbReference type="GO" id="GO:0001401">
    <property type="term" value="C:SAM complex"/>
    <property type="evidence" value="ECO:0007669"/>
    <property type="project" value="TreeGrafter"/>
</dbReference>
<proteinExistence type="predicted"/>
<dbReference type="PANTHER" id="PTHR28035:SF1">
    <property type="entry name" value="MITOCHONDRIAL DISTRIBUTION AND MORPHOLOGY PROTEIN 10"/>
    <property type="match status" value="1"/>
</dbReference>
<keyword evidence="1" id="KW-1134">Transmembrane beta strand</keyword>
<dbReference type="GO" id="GO:1990456">
    <property type="term" value="P:mitochondrion-endoplasmic reticulum membrane tethering"/>
    <property type="evidence" value="ECO:0007669"/>
    <property type="project" value="TreeGrafter"/>
</dbReference>